<keyword evidence="2" id="KW-0813">Transport</keyword>
<dbReference type="PANTHER" id="PTHR43649:SF34">
    <property type="entry name" value="ABC TRANSPORTER PERIPLASMIC-BINDING PROTEIN YCJN-RELATED"/>
    <property type="match status" value="1"/>
</dbReference>
<dbReference type="SUPFAM" id="SSF53850">
    <property type="entry name" value="Periplasmic binding protein-like II"/>
    <property type="match status" value="1"/>
</dbReference>
<reference evidence="5 6" key="1">
    <citation type="journal article" date="2014" name="Genome Announc.">
        <title>Draft Genome Sequence of Streptomyces fradiae ATCC 19609, a Strain Highly Sensitive to Antibiotics.</title>
        <authorList>
            <person name="Bekker O.B."/>
            <person name="Klimina K.M."/>
            <person name="Vatlin A.A."/>
            <person name="Zakharevich N.V."/>
            <person name="Kasianov A.S."/>
            <person name="Danilenko V.N."/>
        </authorList>
    </citation>
    <scope>NUCLEOTIDE SEQUENCE [LARGE SCALE GENOMIC DNA]</scope>
    <source>
        <strain evidence="5 6">ATCC 19609</strain>
    </source>
</reference>
<dbReference type="EMBL" id="JNAD02000005">
    <property type="protein sequence ID" value="RKM95923.1"/>
    <property type="molecule type" value="Genomic_DNA"/>
</dbReference>
<evidence type="ECO:0000313" key="5">
    <source>
        <dbReference type="EMBL" id="RKM95923.1"/>
    </source>
</evidence>
<name>A0A3R7I2W0_9ACTN</name>
<comment type="caution">
    <text evidence="5">The sequence shown here is derived from an EMBL/GenBank/DDBJ whole genome shotgun (WGS) entry which is preliminary data.</text>
</comment>
<protein>
    <submittedName>
        <fullName evidence="5">Extracellular solute-binding protein</fullName>
    </submittedName>
</protein>
<evidence type="ECO:0000256" key="2">
    <source>
        <dbReference type="ARBA" id="ARBA00022448"/>
    </source>
</evidence>
<feature type="region of interest" description="Disordered" evidence="4">
    <location>
        <begin position="410"/>
        <end position="487"/>
    </location>
</feature>
<feature type="compositionally biased region" description="Low complexity" evidence="4">
    <location>
        <begin position="34"/>
        <end position="46"/>
    </location>
</feature>
<dbReference type="Gene3D" id="3.40.190.10">
    <property type="entry name" value="Periplasmic binding protein-like II"/>
    <property type="match status" value="2"/>
</dbReference>
<feature type="compositionally biased region" description="Gly residues" evidence="4">
    <location>
        <begin position="420"/>
        <end position="433"/>
    </location>
</feature>
<gene>
    <name evidence="5" type="ORF">SFRA_012985</name>
</gene>
<organism evidence="5 6">
    <name type="scientific">Streptomyces xinghaiensis</name>
    <dbReference type="NCBI Taxonomy" id="1038928"/>
    <lineage>
        <taxon>Bacteria</taxon>
        <taxon>Bacillati</taxon>
        <taxon>Actinomycetota</taxon>
        <taxon>Actinomycetes</taxon>
        <taxon>Kitasatosporales</taxon>
        <taxon>Streptomycetaceae</taxon>
        <taxon>Streptomyces</taxon>
    </lineage>
</organism>
<accession>A0A3R7I2W0</accession>
<evidence type="ECO:0000256" key="3">
    <source>
        <dbReference type="ARBA" id="ARBA00022729"/>
    </source>
</evidence>
<dbReference type="InterPro" id="IPR050490">
    <property type="entry name" value="Bact_solute-bd_prot1"/>
</dbReference>
<dbReference type="InterPro" id="IPR006059">
    <property type="entry name" value="SBP"/>
</dbReference>
<evidence type="ECO:0000313" key="6">
    <source>
        <dbReference type="Proteomes" id="UP000028058"/>
    </source>
</evidence>
<dbReference type="Proteomes" id="UP000028058">
    <property type="component" value="Unassembled WGS sequence"/>
</dbReference>
<keyword evidence="6" id="KW-1185">Reference proteome</keyword>
<sequence length="533" mass="56517">MRERQGGPVWKRGPVRNGRARGGGVAAGRGVRRGAGASVPAPGAPSVARTAAPAVLASLATLAALTGCGSGGDDRPGPEPSGVKRVLRLATASDVSQEPVRQNLIRAWDAARPDVEVEFVHLPTATDDARSQLVATLQGDRAAYDLVNMDVTWTAEFAAGELIRPLDGDPLEGMWEQVASTARYGEDIWAVPFNTDAALLYYRTDVWRDRDWKPPRTWRDLERAAAAATDEAQVTEVFEHGYATQLGEYEGLTVNTLESVWASGGELVEKKDGSATAYEVRAATPRTEAGLRNLADRYRRIMPPEVRRATELDTLRMFERGEVAFMRNWPYVYNVLDAKMAGKFGVVPLPGPKGRGASVLGGQNLAITAGSENAGPARELLDHLAAPEQQRCLLDGGFAPVLKVSYEPEGPKCSLTGSAAPGGGADGEGGETGRTGTAEVGKPGEAGKPGEPGEEAAEPDSGPGPGPGGLPPYTRALTEALGTARPRPVTPYYAAFTELIQAEVHPSLRQNPDEGTVASERLDKELRQVMEGG</sequence>
<evidence type="ECO:0000256" key="1">
    <source>
        <dbReference type="ARBA" id="ARBA00008520"/>
    </source>
</evidence>
<dbReference type="PANTHER" id="PTHR43649">
    <property type="entry name" value="ARABINOSE-BINDING PROTEIN-RELATED"/>
    <property type="match status" value="1"/>
</dbReference>
<keyword evidence="3" id="KW-0732">Signal</keyword>
<feature type="compositionally biased region" description="Low complexity" evidence="4">
    <location>
        <begin position="434"/>
        <end position="443"/>
    </location>
</feature>
<feature type="region of interest" description="Disordered" evidence="4">
    <location>
        <begin position="1"/>
        <end position="46"/>
    </location>
</feature>
<comment type="similarity">
    <text evidence="1">Belongs to the bacterial solute-binding protein 1 family.</text>
</comment>
<dbReference type="AlphaFoldDB" id="A0A3R7I2W0"/>
<evidence type="ECO:0000256" key="4">
    <source>
        <dbReference type="SAM" id="MobiDB-lite"/>
    </source>
</evidence>
<proteinExistence type="inferred from homology"/>
<dbReference type="Pfam" id="PF01547">
    <property type="entry name" value="SBP_bac_1"/>
    <property type="match status" value="1"/>
</dbReference>